<dbReference type="AlphaFoldDB" id="A0A673WJ73"/>
<dbReference type="Pfam" id="PF03221">
    <property type="entry name" value="HTH_Tnp_Tc5"/>
    <property type="match status" value="1"/>
</dbReference>
<keyword evidence="1" id="KW-0238">DNA-binding</keyword>
<evidence type="ECO:0000313" key="3">
    <source>
        <dbReference type="Ensembl" id="ENSSTUP00000008191.1"/>
    </source>
</evidence>
<reference evidence="3" key="1">
    <citation type="submission" date="2025-08" db="UniProtKB">
        <authorList>
            <consortium name="Ensembl"/>
        </authorList>
    </citation>
    <scope>IDENTIFICATION</scope>
</reference>
<dbReference type="Proteomes" id="UP000472277">
    <property type="component" value="Chromosome 26"/>
</dbReference>
<evidence type="ECO:0000313" key="4">
    <source>
        <dbReference type="Proteomes" id="UP000472277"/>
    </source>
</evidence>
<protein>
    <recommendedName>
        <fullName evidence="2">HTH CENPB-type domain-containing protein</fullName>
    </recommendedName>
</protein>
<name>A0A673WJ73_SALTR</name>
<dbReference type="PROSITE" id="PS51253">
    <property type="entry name" value="HTH_CENPB"/>
    <property type="match status" value="1"/>
</dbReference>
<dbReference type="Ensembl" id="ENSSTUT00000008747.1">
    <property type="protein sequence ID" value="ENSSTUP00000008191.1"/>
    <property type="gene ID" value="ENSSTUG00000004034.1"/>
</dbReference>
<keyword evidence="4" id="KW-1185">Reference proteome</keyword>
<organism evidence="3 4">
    <name type="scientific">Salmo trutta</name>
    <name type="common">Brown trout</name>
    <dbReference type="NCBI Taxonomy" id="8032"/>
    <lineage>
        <taxon>Eukaryota</taxon>
        <taxon>Metazoa</taxon>
        <taxon>Chordata</taxon>
        <taxon>Craniata</taxon>
        <taxon>Vertebrata</taxon>
        <taxon>Euteleostomi</taxon>
        <taxon>Actinopterygii</taxon>
        <taxon>Neopterygii</taxon>
        <taxon>Teleostei</taxon>
        <taxon>Protacanthopterygii</taxon>
        <taxon>Salmoniformes</taxon>
        <taxon>Salmonidae</taxon>
        <taxon>Salmoninae</taxon>
        <taxon>Salmo</taxon>
    </lineage>
</organism>
<dbReference type="GO" id="GO:0003677">
    <property type="term" value="F:DNA binding"/>
    <property type="evidence" value="ECO:0007669"/>
    <property type="project" value="UniProtKB-KW"/>
</dbReference>
<proteinExistence type="predicted"/>
<accession>A0A673WJ73</accession>
<dbReference type="OMA" id="ETHEHER"/>
<feature type="domain" description="HTH CENPB-type" evidence="2">
    <location>
        <begin position="71"/>
        <end position="149"/>
    </location>
</feature>
<dbReference type="GeneTree" id="ENSGT00940000166278"/>
<dbReference type="InParanoid" id="A0A673WJ73"/>
<sequence length="268" mass="30523">MVRNDKRKTENGSTPPAIMLKAVRQVKLQNKSIMSTAKDFDINYRTLTRYCQKVSREEVEIQTAIPTTVVGYTKPRQVFSPDLEMQLVQYITRLADICFGMSPSEVRRLAYQFAVAHQLKFAPIWAEKEKASSEWFTGFLKRYPTLSLRKPEATSLARASSFNRENVHYFFDNVAEVLQRYQFRPGDTWNVDGTGLTTVHKPDKVVCRHGFKQVGSLTSAERRTLVTLACPVSATGNTIPPYFIFPRVKFRNQYLPGPSTIPALPSMS</sequence>
<evidence type="ECO:0000256" key="1">
    <source>
        <dbReference type="ARBA" id="ARBA00023125"/>
    </source>
</evidence>
<evidence type="ECO:0000259" key="2">
    <source>
        <dbReference type="PROSITE" id="PS51253"/>
    </source>
</evidence>
<dbReference type="InterPro" id="IPR006600">
    <property type="entry name" value="HTH_CenpB_DNA-bd_dom"/>
</dbReference>
<reference evidence="3" key="2">
    <citation type="submission" date="2025-09" db="UniProtKB">
        <authorList>
            <consortium name="Ensembl"/>
        </authorList>
    </citation>
    <scope>IDENTIFICATION</scope>
</reference>